<dbReference type="AlphaFoldDB" id="A0A381NDG1"/>
<organism evidence="1">
    <name type="scientific">marine metagenome</name>
    <dbReference type="NCBI Taxonomy" id="408172"/>
    <lineage>
        <taxon>unclassified sequences</taxon>
        <taxon>metagenomes</taxon>
        <taxon>ecological metagenomes</taxon>
    </lineage>
</organism>
<accession>A0A381NDG1</accession>
<name>A0A381NDG1_9ZZZZ</name>
<reference evidence="1" key="1">
    <citation type="submission" date="2018-05" db="EMBL/GenBank/DDBJ databases">
        <authorList>
            <person name="Lanie J.A."/>
            <person name="Ng W.-L."/>
            <person name="Kazmierczak K.M."/>
            <person name="Andrzejewski T.M."/>
            <person name="Davidsen T.M."/>
            <person name="Wayne K.J."/>
            <person name="Tettelin H."/>
            <person name="Glass J.I."/>
            <person name="Rusch D."/>
            <person name="Podicherti R."/>
            <person name="Tsui H.-C.T."/>
            <person name="Winkler M.E."/>
        </authorList>
    </citation>
    <scope>NUCLEOTIDE SEQUENCE</scope>
</reference>
<evidence type="ECO:0000313" key="1">
    <source>
        <dbReference type="EMBL" id="SUZ51828.1"/>
    </source>
</evidence>
<dbReference type="EMBL" id="UINC01000242">
    <property type="protein sequence ID" value="SUZ51828.1"/>
    <property type="molecule type" value="Genomic_DNA"/>
</dbReference>
<protein>
    <submittedName>
        <fullName evidence="1">Uncharacterized protein</fullName>
    </submittedName>
</protein>
<gene>
    <name evidence="1" type="ORF">METZ01_LOCUS4682</name>
</gene>
<sequence length="147" mass="17465">MTQVEVEVEDEEESSTEIELTSTSGLFNNNPFEEKDVTLKDFNNRISEFNSFMNKKEEKKEKTWMDTIIDNKEWIFTAINTIGFCYGMFQFKQEQAKITKKLSEYGEKIKELDLNLFQVETYTKKLLNLQQQHKWVRKGIEQGPLRC</sequence>
<proteinExistence type="predicted"/>